<evidence type="ECO:0000313" key="2">
    <source>
        <dbReference type="Proteomes" id="UP000828390"/>
    </source>
</evidence>
<name>A0A9D4C4Q2_DREPO</name>
<sequence length="175" mass="19881">MSSWTYFYKCTELCGKASRSLNIIVSDSNGRVYRNEDCALCNGVTAFTMWDIRIITCDGLFFQTLDTYEDWDSYVRNHCSVVAVPPNGKVNRCMLNPLRQCVQTNELDSVRMDACNDNTNNILIYRPSSKTLIAYANEDCYLCNNALYGNSKIAHLCNVTLFEGRVSGSYNYYGI</sequence>
<organism evidence="1 2">
    <name type="scientific">Dreissena polymorpha</name>
    <name type="common">Zebra mussel</name>
    <name type="synonym">Mytilus polymorpha</name>
    <dbReference type="NCBI Taxonomy" id="45954"/>
    <lineage>
        <taxon>Eukaryota</taxon>
        <taxon>Metazoa</taxon>
        <taxon>Spiralia</taxon>
        <taxon>Lophotrochozoa</taxon>
        <taxon>Mollusca</taxon>
        <taxon>Bivalvia</taxon>
        <taxon>Autobranchia</taxon>
        <taxon>Heteroconchia</taxon>
        <taxon>Euheterodonta</taxon>
        <taxon>Imparidentia</taxon>
        <taxon>Neoheterodontei</taxon>
        <taxon>Myida</taxon>
        <taxon>Dreissenoidea</taxon>
        <taxon>Dreissenidae</taxon>
        <taxon>Dreissena</taxon>
    </lineage>
</organism>
<comment type="caution">
    <text evidence="1">The sequence shown here is derived from an EMBL/GenBank/DDBJ whole genome shotgun (WGS) entry which is preliminary data.</text>
</comment>
<gene>
    <name evidence="1" type="ORF">DPMN_059720</name>
</gene>
<reference evidence="1" key="2">
    <citation type="submission" date="2020-11" db="EMBL/GenBank/DDBJ databases">
        <authorList>
            <person name="McCartney M.A."/>
            <person name="Auch B."/>
            <person name="Kono T."/>
            <person name="Mallez S."/>
            <person name="Becker A."/>
            <person name="Gohl D.M."/>
            <person name="Silverstein K.A.T."/>
            <person name="Koren S."/>
            <person name="Bechman K.B."/>
            <person name="Herman A."/>
            <person name="Abrahante J.E."/>
            <person name="Garbe J."/>
        </authorList>
    </citation>
    <scope>NUCLEOTIDE SEQUENCE</scope>
    <source>
        <strain evidence="1">Duluth1</strain>
        <tissue evidence="1">Whole animal</tissue>
    </source>
</reference>
<dbReference type="EMBL" id="JAIWYP010000013">
    <property type="protein sequence ID" value="KAH3716984.1"/>
    <property type="molecule type" value="Genomic_DNA"/>
</dbReference>
<dbReference type="Proteomes" id="UP000828390">
    <property type="component" value="Unassembled WGS sequence"/>
</dbReference>
<reference evidence="1" key="1">
    <citation type="journal article" date="2019" name="bioRxiv">
        <title>The Genome of the Zebra Mussel, Dreissena polymorpha: A Resource for Invasive Species Research.</title>
        <authorList>
            <person name="McCartney M.A."/>
            <person name="Auch B."/>
            <person name="Kono T."/>
            <person name="Mallez S."/>
            <person name="Zhang Y."/>
            <person name="Obille A."/>
            <person name="Becker A."/>
            <person name="Abrahante J.E."/>
            <person name="Garbe J."/>
            <person name="Badalamenti J.P."/>
            <person name="Herman A."/>
            <person name="Mangelson H."/>
            <person name="Liachko I."/>
            <person name="Sullivan S."/>
            <person name="Sone E.D."/>
            <person name="Koren S."/>
            <person name="Silverstein K.A.T."/>
            <person name="Beckman K.B."/>
            <person name="Gohl D.M."/>
        </authorList>
    </citation>
    <scope>NUCLEOTIDE SEQUENCE</scope>
    <source>
        <strain evidence="1">Duluth1</strain>
        <tissue evidence="1">Whole animal</tissue>
    </source>
</reference>
<proteinExistence type="predicted"/>
<evidence type="ECO:0000313" key="1">
    <source>
        <dbReference type="EMBL" id="KAH3716984.1"/>
    </source>
</evidence>
<protein>
    <submittedName>
        <fullName evidence="1">Uncharacterized protein</fullName>
    </submittedName>
</protein>
<accession>A0A9D4C4Q2</accession>
<keyword evidence="2" id="KW-1185">Reference proteome</keyword>
<dbReference type="AlphaFoldDB" id="A0A9D4C4Q2"/>